<gene>
    <name evidence="1" type="ORF">MGWOODY_XGa146</name>
</gene>
<proteinExistence type="predicted"/>
<protein>
    <submittedName>
        <fullName evidence="1">Uncharacterized protein</fullName>
    </submittedName>
</protein>
<reference evidence="1" key="1">
    <citation type="submission" date="2015-10" db="EMBL/GenBank/DDBJ databases">
        <authorList>
            <person name="Gilbert D.G."/>
        </authorList>
    </citation>
    <scope>NUCLEOTIDE SEQUENCE</scope>
</reference>
<organism evidence="1">
    <name type="scientific">hydrothermal vent metagenome</name>
    <dbReference type="NCBI Taxonomy" id="652676"/>
    <lineage>
        <taxon>unclassified sequences</taxon>
        <taxon>metagenomes</taxon>
        <taxon>ecological metagenomes</taxon>
    </lineage>
</organism>
<accession>A0A160TR25</accession>
<name>A0A160TR25_9ZZZZ</name>
<dbReference type="AlphaFoldDB" id="A0A160TR25"/>
<dbReference type="EMBL" id="CZRL01000032">
    <property type="protein sequence ID" value="CUS50599.1"/>
    <property type="molecule type" value="Genomic_DNA"/>
</dbReference>
<evidence type="ECO:0000313" key="1">
    <source>
        <dbReference type="EMBL" id="CUS50599.1"/>
    </source>
</evidence>
<sequence length="65" mass="7477">MWTAANQAYPLEVLAKDYIIRLQVDFVDLYTIAMIAQNTVSRAESWILRSAAVDNYCQHRATIQD</sequence>